<dbReference type="InterPro" id="IPR002347">
    <property type="entry name" value="SDR_fam"/>
</dbReference>
<evidence type="ECO:0000256" key="3">
    <source>
        <dbReference type="RuleBase" id="RU000363"/>
    </source>
</evidence>
<dbReference type="CDD" id="cd05233">
    <property type="entry name" value="SDR_c"/>
    <property type="match status" value="1"/>
</dbReference>
<dbReference type="PRINTS" id="PR00080">
    <property type="entry name" value="SDRFAMILY"/>
</dbReference>
<dbReference type="SUPFAM" id="SSF51735">
    <property type="entry name" value="NAD(P)-binding Rossmann-fold domains"/>
    <property type="match status" value="1"/>
</dbReference>
<protein>
    <submittedName>
        <fullName evidence="5">Short-chain dehydrogenase</fullName>
    </submittedName>
</protein>
<feature type="domain" description="Ketoreductase" evidence="4">
    <location>
        <begin position="9"/>
        <end position="194"/>
    </location>
</feature>
<dbReference type="RefSeq" id="WP_090430477.1">
    <property type="nucleotide sequence ID" value="NZ_FNJJ01000006.1"/>
</dbReference>
<dbReference type="InterPro" id="IPR036291">
    <property type="entry name" value="NAD(P)-bd_dom_sf"/>
</dbReference>
<gene>
    <name evidence="5" type="ORF">SAMN05216213_10627</name>
</gene>
<dbReference type="PANTHER" id="PTHR44196:SF1">
    <property type="entry name" value="DEHYDROGENASE_REDUCTASE SDR FAMILY MEMBER 7B"/>
    <property type="match status" value="1"/>
</dbReference>
<dbReference type="GO" id="GO:0016491">
    <property type="term" value="F:oxidoreductase activity"/>
    <property type="evidence" value="ECO:0007669"/>
    <property type="project" value="UniProtKB-KW"/>
</dbReference>
<dbReference type="OrthoDB" id="4690547at2"/>
<dbReference type="FunFam" id="3.40.50.720:FF:000084">
    <property type="entry name" value="Short-chain dehydrogenase reductase"/>
    <property type="match status" value="1"/>
</dbReference>
<keyword evidence="2" id="KW-0560">Oxidoreductase</keyword>
<dbReference type="Proteomes" id="UP000199460">
    <property type="component" value="Unassembled WGS sequence"/>
</dbReference>
<comment type="similarity">
    <text evidence="1 3">Belongs to the short-chain dehydrogenases/reductases (SDR) family.</text>
</comment>
<dbReference type="GO" id="GO:0016020">
    <property type="term" value="C:membrane"/>
    <property type="evidence" value="ECO:0007669"/>
    <property type="project" value="TreeGrafter"/>
</dbReference>
<name>A0A1H0VQT4_9GAMM</name>
<organism evidence="5 6">
    <name type="scientific">Ectopseudomonas guguanensis</name>
    <dbReference type="NCBI Taxonomy" id="1198456"/>
    <lineage>
        <taxon>Bacteria</taxon>
        <taxon>Pseudomonadati</taxon>
        <taxon>Pseudomonadota</taxon>
        <taxon>Gammaproteobacteria</taxon>
        <taxon>Pseudomonadales</taxon>
        <taxon>Pseudomonadaceae</taxon>
        <taxon>Ectopseudomonas</taxon>
    </lineage>
</organism>
<dbReference type="SMART" id="SM00822">
    <property type="entry name" value="PKS_KR"/>
    <property type="match status" value="1"/>
</dbReference>
<dbReference type="InterPro" id="IPR057326">
    <property type="entry name" value="KR_dom"/>
</dbReference>
<keyword evidence="6" id="KW-1185">Reference proteome</keyword>
<dbReference type="AlphaFoldDB" id="A0A1H0VQT4"/>
<dbReference type="PANTHER" id="PTHR44196">
    <property type="entry name" value="DEHYDROGENASE/REDUCTASE SDR FAMILY MEMBER 7B"/>
    <property type="match status" value="1"/>
</dbReference>
<evidence type="ECO:0000313" key="6">
    <source>
        <dbReference type="Proteomes" id="UP000199460"/>
    </source>
</evidence>
<evidence type="ECO:0000259" key="4">
    <source>
        <dbReference type="SMART" id="SM00822"/>
    </source>
</evidence>
<evidence type="ECO:0000256" key="2">
    <source>
        <dbReference type="ARBA" id="ARBA00023002"/>
    </source>
</evidence>
<sequence length="277" mass="29470">MAIADLNHKKVLITGAASGIGRAAALAFARQGATVLLCDIDTAALESLRQQIAGVGSECFAYTVDVSNARAMAELATRIHATQGTLDVLVNNAGIGYLGRFLDSDLGHWQRVLDINLMGVVHGCHCFIPAMIEAGGPRLVINVASAAALFPSPSMAAYAASKHAVYGFSEVLKMELHDTQVQVTTLCPGVINTPIVASRSNIAASVSDEQIGRLQSYYQAKGCSPELVAESLIRAVKDGRDLILVGPFARLIFQLKRVSIGLLRKIVLKDAHKFGYL</sequence>
<accession>A0A1H0VQT4</accession>
<dbReference type="EMBL" id="FNJJ01000006">
    <property type="protein sequence ID" value="SDP80942.1"/>
    <property type="molecule type" value="Genomic_DNA"/>
</dbReference>
<dbReference type="Gene3D" id="3.40.50.720">
    <property type="entry name" value="NAD(P)-binding Rossmann-like Domain"/>
    <property type="match status" value="1"/>
</dbReference>
<dbReference type="PRINTS" id="PR00081">
    <property type="entry name" value="GDHRDH"/>
</dbReference>
<reference evidence="6" key="1">
    <citation type="submission" date="2016-10" db="EMBL/GenBank/DDBJ databases">
        <authorList>
            <person name="Varghese N."/>
            <person name="Submissions S."/>
        </authorList>
    </citation>
    <scope>NUCLEOTIDE SEQUENCE [LARGE SCALE GENOMIC DNA]</scope>
    <source>
        <strain evidence="6">JCM 18416</strain>
    </source>
</reference>
<proteinExistence type="inferred from homology"/>
<evidence type="ECO:0000256" key="1">
    <source>
        <dbReference type="ARBA" id="ARBA00006484"/>
    </source>
</evidence>
<evidence type="ECO:0000313" key="5">
    <source>
        <dbReference type="EMBL" id="SDP80942.1"/>
    </source>
</evidence>
<dbReference type="GeneID" id="300931773"/>
<dbReference type="Pfam" id="PF00106">
    <property type="entry name" value="adh_short"/>
    <property type="match status" value="1"/>
</dbReference>